<evidence type="ECO:0000256" key="3">
    <source>
        <dbReference type="ARBA" id="ARBA00022692"/>
    </source>
</evidence>
<dbReference type="PANTHER" id="PTHR23508:SF10">
    <property type="entry name" value="CARBOXYLIC ACID TRANSPORTER PROTEIN HOMOLOG"/>
    <property type="match status" value="1"/>
</dbReference>
<evidence type="ECO:0000256" key="4">
    <source>
        <dbReference type="ARBA" id="ARBA00022989"/>
    </source>
</evidence>
<evidence type="ECO:0000256" key="2">
    <source>
        <dbReference type="ARBA" id="ARBA00022448"/>
    </source>
</evidence>
<feature type="transmembrane region" description="Helical" evidence="6">
    <location>
        <begin position="383"/>
        <end position="404"/>
    </location>
</feature>
<dbReference type="SUPFAM" id="SSF103473">
    <property type="entry name" value="MFS general substrate transporter"/>
    <property type="match status" value="1"/>
</dbReference>
<comment type="subcellular location">
    <subcellularLocation>
        <location evidence="1">Cell membrane</location>
        <topology evidence="1">Multi-pass membrane protein</topology>
    </subcellularLocation>
</comment>
<keyword evidence="5 6" id="KW-0472">Membrane</keyword>
<reference evidence="8 9" key="1">
    <citation type="journal article" date="2015" name="Genome Announc.">
        <title>Expanding the biotechnology potential of lactobacilli through comparative genomics of 213 strains and associated genera.</title>
        <authorList>
            <person name="Sun Z."/>
            <person name="Harris H.M."/>
            <person name="McCann A."/>
            <person name="Guo C."/>
            <person name="Argimon S."/>
            <person name="Zhang W."/>
            <person name="Yang X."/>
            <person name="Jeffery I.B."/>
            <person name="Cooney J.C."/>
            <person name="Kagawa T.F."/>
            <person name="Liu W."/>
            <person name="Song Y."/>
            <person name="Salvetti E."/>
            <person name="Wrobel A."/>
            <person name="Rasinkangas P."/>
            <person name="Parkhill J."/>
            <person name="Rea M.C."/>
            <person name="O'Sullivan O."/>
            <person name="Ritari J."/>
            <person name="Douillard F.P."/>
            <person name="Paul Ross R."/>
            <person name="Yang R."/>
            <person name="Briner A.E."/>
            <person name="Felis G.E."/>
            <person name="de Vos W.M."/>
            <person name="Barrangou R."/>
            <person name="Klaenhammer T.R."/>
            <person name="Caufield P.W."/>
            <person name="Cui Y."/>
            <person name="Zhang H."/>
            <person name="O'Toole P.W."/>
        </authorList>
    </citation>
    <scope>NUCLEOTIDE SEQUENCE [LARGE SCALE GENOMIC DNA]</scope>
    <source>
        <strain evidence="8 9">JCM 17355</strain>
    </source>
</reference>
<feature type="transmembrane region" description="Helical" evidence="6">
    <location>
        <begin position="296"/>
        <end position="313"/>
    </location>
</feature>
<feature type="transmembrane region" description="Helical" evidence="6">
    <location>
        <begin position="153"/>
        <end position="175"/>
    </location>
</feature>
<feature type="transmembrane region" description="Helical" evidence="6">
    <location>
        <begin position="319"/>
        <end position="346"/>
    </location>
</feature>
<evidence type="ECO:0000256" key="5">
    <source>
        <dbReference type="ARBA" id="ARBA00023136"/>
    </source>
</evidence>
<keyword evidence="2" id="KW-0813">Transport</keyword>
<organism evidence="8 9">
    <name type="scientific">Companilactobacillus futsaii JCM 17355</name>
    <dbReference type="NCBI Taxonomy" id="1423818"/>
    <lineage>
        <taxon>Bacteria</taxon>
        <taxon>Bacillati</taxon>
        <taxon>Bacillota</taxon>
        <taxon>Bacilli</taxon>
        <taxon>Lactobacillales</taxon>
        <taxon>Lactobacillaceae</taxon>
        <taxon>Companilactobacillus</taxon>
    </lineage>
</organism>
<feature type="transmembrane region" description="Helical" evidence="6">
    <location>
        <begin position="228"/>
        <end position="249"/>
    </location>
</feature>
<comment type="caution">
    <text evidence="8">The sequence shown here is derived from an EMBL/GenBank/DDBJ whole genome shotgun (WGS) entry which is preliminary data.</text>
</comment>
<feature type="transmembrane region" description="Helical" evidence="6">
    <location>
        <begin position="269"/>
        <end position="289"/>
    </location>
</feature>
<feature type="transmembrane region" description="Helical" evidence="6">
    <location>
        <begin position="118"/>
        <end position="141"/>
    </location>
</feature>
<evidence type="ECO:0000259" key="7">
    <source>
        <dbReference type="PROSITE" id="PS50850"/>
    </source>
</evidence>
<feature type="transmembrane region" description="Helical" evidence="6">
    <location>
        <begin position="181"/>
        <end position="198"/>
    </location>
</feature>
<dbReference type="PROSITE" id="PS50850">
    <property type="entry name" value="MFS"/>
    <property type="match status" value="1"/>
</dbReference>
<protein>
    <submittedName>
        <fullName evidence="8">MFS family transporter</fullName>
    </submittedName>
</protein>
<evidence type="ECO:0000256" key="6">
    <source>
        <dbReference type="SAM" id="Phobius"/>
    </source>
</evidence>
<dbReference type="Gene3D" id="1.20.1250.20">
    <property type="entry name" value="MFS general substrate transporter like domains"/>
    <property type="match status" value="1"/>
</dbReference>
<dbReference type="PANTHER" id="PTHR23508">
    <property type="entry name" value="CARBOXYLIC ACID TRANSPORTER PROTEIN HOMOLOG"/>
    <property type="match status" value="1"/>
</dbReference>
<accession>A0ABR5P7Y3</accession>
<dbReference type="Pfam" id="PF07690">
    <property type="entry name" value="MFS_1"/>
    <property type="match status" value="1"/>
</dbReference>
<keyword evidence="9" id="KW-1185">Reference proteome</keyword>
<feature type="transmembrane region" description="Helical" evidence="6">
    <location>
        <begin position="93"/>
        <end position="112"/>
    </location>
</feature>
<feature type="transmembrane region" description="Helical" evidence="6">
    <location>
        <begin position="358"/>
        <end position="377"/>
    </location>
</feature>
<feature type="domain" description="Major facilitator superfamily (MFS) profile" evidence="7">
    <location>
        <begin position="29"/>
        <end position="409"/>
    </location>
</feature>
<dbReference type="EMBL" id="AZDO01000023">
    <property type="protein sequence ID" value="KRK98394.1"/>
    <property type="molecule type" value="Genomic_DNA"/>
</dbReference>
<proteinExistence type="predicted"/>
<dbReference type="InterPro" id="IPR011701">
    <property type="entry name" value="MFS"/>
</dbReference>
<dbReference type="InterPro" id="IPR036259">
    <property type="entry name" value="MFS_trans_sf"/>
</dbReference>
<evidence type="ECO:0000313" key="8">
    <source>
        <dbReference type="EMBL" id="KRK98394.1"/>
    </source>
</evidence>
<evidence type="ECO:0000313" key="9">
    <source>
        <dbReference type="Proteomes" id="UP000051379"/>
    </source>
</evidence>
<dbReference type="InterPro" id="IPR020846">
    <property type="entry name" value="MFS_dom"/>
</dbReference>
<gene>
    <name evidence="8" type="ORF">FC88_GL001105</name>
</gene>
<feature type="transmembrane region" description="Helical" evidence="6">
    <location>
        <begin position="67"/>
        <end position="86"/>
    </location>
</feature>
<dbReference type="Proteomes" id="UP000051379">
    <property type="component" value="Unassembled WGS sequence"/>
</dbReference>
<keyword evidence="3 6" id="KW-0812">Transmembrane</keyword>
<name>A0ABR5P7Y3_9LACO</name>
<sequence length="415" mass="44831">MMSVSINFGGNKMKIVSKQNQLDNYQAKVVASTASGFGLENMDVMFLSFALSSIIAELHLSGTQAGLISTITNIGMLLGGIFFGILADKIGRIKTFSHTIFIFAFATAAMFFAHNLTAIYICRFIAGIGAGGEYGIGMTVLAESFSKEKLGRVSSWVGMAGQIGAIFASLLAALILPTLGWHALFLFGVIPVVITFFIRRHLKESTAFTNSSKEKHGNIKQLFATPKIAYQTIALMIMAIVQIAGYFGLMNWLPTIMQKQMNLTVGASTWMIATILGMCAGMLTFGWILDNLGPRLAFGIFLAASAIGVYVLTLPSNVWSLILVGAIVGYFSNGMFAGYGAIVSRLYPTEVRATANNVIMNVGRCIGGFSSLAIGFILDNYNIMTVMVFISTLYIISLLVMLTITNLKAENYKNI</sequence>
<keyword evidence="4 6" id="KW-1133">Transmembrane helix</keyword>
<evidence type="ECO:0000256" key="1">
    <source>
        <dbReference type="ARBA" id="ARBA00004651"/>
    </source>
</evidence>